<evidence type="ECO:0000256" key="2">
    <source>
        <dbReference type="ARBA" id="ARBA00005466"/>
    </source>
</evidence>
<comment type="cofactor">
    <cofactor evidence="1">
        <name>FAD</name>
        <dbReference type="ChEBI" id="CHEBI:57692"/>
    </cofactor>
</comment>
<comment type="similarity">
    <text evidence="2">Belongs to the oxygen-dependent FAD-linked oxidoreductase family.</text>
</comment>
<dbReference type="PROSITE" id="PS51387">
    <property type="entry name" value="FAD_PCMH"/>
    <property type="match status" value="1"/>
</dbReference>
<dbReference type="EMBL" id="JAJUOS010000001">
    <property type="protein sequence ID" value="MCE5972345.1"/>
    <property type="molecule type" value="Genomic_DNA"/>
</dbReference>
<name>A0ABS8YTD3_9RHOB</name>
<dbReference type="Gene3D" id="3.30.43.10">
    <property type="entry name" value="Uridine Diphospho-n-acetylenolpyruvylglucosamine Reductase, domain 2"/>
    <property type="match status" value="1"/>
</dbReference>
<dbReference type="InterPro" id="IPR016166">
    <property type="entry name" value="FAD-bd_PCMH"/>
</dbReference>
<dbReference type="InterPro" id="IPR006094">
    <property type="entry name" value="Oxid_FAD_bind_N"/>
</dbReference>
<evidence type="ECO:0000256" key="3">
    <source>
        <dbReference type="ARBA" id="ARBA00022630"/>
    </source>
</evidence>
<protein>
    <submittedName>
        <fullName evidence="7">FAD-binding oxidoreductase</fullName>
    </submittedName>
</protein>
<sequence>MRLFNHQRRQGSDAVRTDAAKNDERAALAFRERIRRARPKERYSEMTYEALKSRIRGTLITAFDLGYAETCDALIWNGRKPARRATAIVRAACVKDVQAAVRYAALHGLSVSARGSGHHFTGIAARADIVIDLAALDGMKIDASTRTARLEPAVTNKRLANALERQGLAFPVGHCGSVSISGYLLGGGVGWNSGAWGIACFSVFAVEVVMADGRLITASADTHAEVFWAARGAGPGFFGIVTAYHVALQEAPGASTTQVRVYPAQSLPDVADWAERVVAMAPPNVEFTVKIDQSPNGPVLAAIANVFAASEVEAADIIAQLSEGAPEDVLSVIGPIPTPIPALYESTGPSTPEAHRFGVDTFWSEAPLADVLAPLTHALGAAPQSKSFAVVTLRSNALPVPRDAAFSCAGRVFATLYGVWEDEADDDANLAWLRATSGRCRGMATGRYVGEADLDNPAANARTLSDEAAARLAELQTRYDPEGVFLKRSFAPAFAAA</sequence>
<keyword evidence="5" id="KW-0560">Oxidoreductase</keyword>
<evidence type="ECO:0000256" key="5">
    <source>
        <dbReference type="ARBA" id="ARBA00023002"/>
    </source>
</evidence>
<dbReference type="Gene3D" id="3.40.462.20">
    <property type="match status" value="1"/>
</dbReference>
<dbReference type="PANTHER" id="PTHR42973">
    <property type="entry name" value="BINDING OXIDOREDUCTASE, PUTATIVE (AFU_ORTHOLOGUE AFUA_1G17690)-RELATED"/>
    <property type="match status" value="1"/>
</dbReference>
<keyword evidence="3" id="KW-0285">Flavoprotein</keyword>
<organism evidence="7 8">
    <name type="scientific">Rhodobacter flavimaris</name>
    <dbReference type="NCBI Taxonomy" id="2907145"/>
    <lineage>
        <taxon>Bacteria</taxon>
        <taxon>Pseudomonadati</taxon>
        <taxon>Pseudomonadota</taxon>
        <taxon>Alphaproteobacteria</taxon>
        <taxon>Rhodobacterales</taxon>
        <taxon>Rhodobacter group</taxon>
        <taxon>Rhodobacter</taxon>
    </lineage>
</organism>
<accession>A0ABS8YTD3</accession>
<dbReference type="SUPFAM" id="SSF56176">
    <property type="entry name" value="FAD-binding/transporter-associated domain-like"/>
    <property type="match status" value="1"/>
</dbReference>
<gene>
    <name evidence="7" type="ORF">LZA78_02410</name>
</gene>
<evidence type="ECO:0000256" key="1">
    <source>
        <dbReference type="ARBA" id="ARBA00001974"/>
    </source>
</evidence>
<dbReference type="PANTHER" id="PTHR42973:SF39">
    <property type="entry name" value="FAD-BINDING PCMH-TYPE DOMAIN-CONTAINING PROTEIN"/>
    <property type="match status" value="1"/>
</dbReference>
<dbReference type="InterPro" id="IPR016167">
    <property type="entry name" value="FAD-bd_PCMH_sub1"/>
</dbReference>
<dbReference type="RefSeq" id="WP_233675348.1">
    <property type="nucleotide sequence ID" value="NZ_JAJUOS010000001.1"/>
</dbReference>
<reference evidence="7 8" key="1">
    <citation type="submission" date="2021-12" db="EMBL/GenBank/DDBJ databases">
        <title>Sinirhodobacter sp. WL0062 is a bacterium isolated from seawater.</title>
        <authorList>
            <person name="Wang L."/>
            <person name="He W."/>
            <person name="Zhang D.-F."/>
        </authorList>
    </citation>
    <scope>NUCLEOTIDE SEQUENCE [LARGE SCALE GENOMIC DNA]</scope>
    <source>
        <strain evidence="7 8">WL0062</strain>
    </source>
</reference>
<dbReference type="InterPro" id="IPR036318">
    <property type="entry name" value="FAD-bd_PCMH-like_sf"/>
</dbReference>
<evidence type="ECO:0000259" key="6">
    <source>
        <dbReference type="PROSITE" id="PS51387"/>
    </source>
</evidence>
<evidence type="ECO:0000313" key="7">
    <source>
        <dbReference type="EMBL" id="MCE5972345.1"/>
    </source>
</evidence>
<dbReference type="Gene3D" id="3.30.465.10">
    <property type="match status" value="1"/>
</dbReference>
<dbReference type="Proteomes" id="UP001521181">
    <property type="component" value="Unassembled WGS sequence"/>
</dbReference>
<dbReference type="InterPro" id="IPR016169">
    <property type="entry name" value="FAD-bd_PCMH_sub2"/>
</dbReference>
<dbReference type="InterPro" id="IPR050416">
    <property type="entry name" value="FAD-linked_Oxidoreductase"/>
</dbReference>
<evidence type="ECO:0000256" key="4">
    <source>
        <dbReference type="ARBA" id="ARBA00022827"/>
    </source>
</evidence>
<comment type="caution">
    <text evidence="7">The sequence shown here is derived from an EMBL/GenBank/DDBJ whole genome shotgun (WGS) entry which is preliminary data.</text>
</comment>
<feature type="domain" description="FAD-binding PCMH-type" evidence="6">
    <location>
        <begin position="81"/>
        <end position="251"/>
    </location>
</feature>
<dbReference type="Pfam" id="PF01565">
    <property type="entry name" value="FAD_binding_4"/>
    <property type="match status" value="1"/>
</dbReference>
<proteinExistence type="inferred from homology"/>
<evidence type="ECO:0000313" key="8">
    <source>
        <dbReference type="Proteomes" id="UP001521181"/>
    </source>
</evidence>
<keyword evidence="8" id="KW-1185">Reference proteome</keyword>
<keyword evidence="4" id="KW-0274">FAD</keyword>